<dbReference type="PANTHER" id="PTHR46986">
    <property type="entry name" value="ENDORIBONUCLEASE YBEY, CHLOROPLASTIC"/>
    <property type="match status" value="1"/>
</dbReference>
<protein>
    <recommendedName>
        <fullName evidence="7">Endoribonuclease YbeY</fullName>
        <ecNumber evidence="7">3.1.-.-</ecNumber>
    </recommendedName>
</protein>
<evidence type="ECO:0000256" key="4">
    <source>
        <dbReference type="ARBA" id="ARBA00022759"/>
    </source>
</evidence>
<keyword evidence="3 7" id="KW-0479">Metal-binding</keyword>
<feature type="binding site" evidence="7">
    <location>
        <position position="126"/>
    </location>
    <ligand>
        <name>Zn(2+)</name>
        <dbReference type="ChEBI" id="CHEBI:29105"/>
        <note>catalytic</note>
    </ligand>
</feature>
<dbReference type="Proteomes" id="UP001548713">
    <property type="component" value="Unassembled WGS sequence"/>
</dbReference>
<keyword evidence="7" id="KW-0690">Ribosome biogenesis</keyword>
<dbReference type="SUPFAM" id="SSF55486">
    <property type="entry name" value="Metalloproteases ('zincins'), catalytic domain"/>
    <property type="match status" value="1"/>
</dbReference>
<feature type="binding site" evidence="7">
    <location>
        <position position="132"/>
    </location>
    <ligand>
        <name>Zn(2+)</name>
        <dbReference type="ChEBI" id="CHEBI:29105"/>
        <note>catalytic</note>
    </ligand>
</feature>
<dbReference type="InterPro" id="IPR002036">
    <property type="entry name" value="YbeY"/>
</dbReference>
<evidence type="ECO:0000256" key="5">
    <source>
        <dbReference type="ARBA" id="ARBA00022801"/>
    </source>
</evidence>
<dbReference type="PROSITE" id="PS01306">
    <property type="entry name" value="UPF0054"/>
    <property type="match status" value="1"/>
</dbReference>
<keyword evidence="9" id="KW-1185">Reference proteome</keyword>
<sequence length="163" mass="17676">MDLDIDIEAAWPSQVAWEDLAQRAAEAAAQVADELRNPRLAASLLFTNDEEIQALNRDWRGKDKPTNVLSFPMLDRASLVALTPHGPPELLGDIALALETCAREAQDKGLSVEHHAAHLIVHGLLHLAGYDHETSEADADAMEALETKALAIMGLADPYAPEL</sequence>
<proteinExistence type="inferred from homology"/>
<evidence type="ECO:0000256" key="6">
    <source>
        <dbReference type="ARBA" id="ARBA00022833"/>
    </source>
</evidence>
<dbReference type="NCBIfam" id="TIGR00043">
    <property type="entry name" value="rRNA maturation RNase YbeY"/>
    <property type="match status" value="1"/>
</dbReference>
<organism evidence="8 9">
    <name type="scientific">Novosphingobium kalidii</name>
    <dbReference type="NCBI Taxonomy" id="3230299"/>
    <lineage>
        <taxon>Bacteria</taxon>
        <taxon>Pseudomonadati</taxon>
        <taxon>Pseudomonadota</taxon>
        <taxon>Alphaproteobacteria</taxon>
        <taxon>Sphingomonadales</taxon>
        <taxon>Sphingomonadaceae</taxon>
        <taxon>Novosphingobium</taxon>
    </lineage>
</organism>
<dbReference type="HAMAP" id="MF_00009">
    <property type="entry name" value="Endoribonucl_YbeY"/>
    <property type="match status" value="1"/>
</dbReference>
<dbReference type="EMBL" id="JBEWLY010000013">
    <property type="protein sequence ID" value="MET1755233.1"/>
    <property type="molecule type" value="Genomic_DNA"/>
</dbReference>
<accession>A0ABV2D079</accession>
<keyword evidence="5 7" id="KW-0378">Hydrolase</keyword>
<keyword evidence="7" id="KW-0963">Cytoplasm</keyword>
<feature type="binding site" evidence="7">
    <location>
        <position position="122"/>
    </location>
    <ligand>
        <name>Zn(2+)</name>
        <dbReference type="ChEBI" id="CHEBI:29105"/>
        <note>catalytic</note>
    </ligand>
</feature>
<name>A0ABV2D079_9SPHN</name>
<reference evidence="8 9" key="1">
    <citation type="submission" date="2024-07" db="EMBL/GenBank/DDBJ databases">
        <title>Novosphingobium kalidii RD2P27.</title>
        <authorList>
            <person name="Sun J.-Q."/>
        </authorList>
    </citation>
    <scope>NUCLEOTIDE SEQUENCE [LARGE SCALE GENOMIC DNA]</scope>
    <source>
        <strain evidence="8 9">RD2P27</strain>
    </source>
</reference>
<evidence type="ECO:0000256" key="2">
    <source>
        <dbReference type="ARBA" id="ARBA00022722"/>
    </source>
</evidence>
<keyword evidence="2 7" id="KW-0540">Nuclease</keyword>
<comment type="cofactor">
    <cofactor evidence="7">
        <name>Zn(2+)</name>
        <dbReference type="ChEBI" id="CHEBI:29105"/>
    </cofactor>
    <text evidence="7">Binds 1 zinc ion.</text>
</comment>
<evidence type="ECO:0000313" key="8">
    <source>
        <dbReference type="EMBL" id="MET1755233.1"/>
    </source>
</evidence>
<evidence type="ECO:0000313" key="9">
    <source>
        <dbReference type="Proteomes" id="UP001548713"/>
    </source>
</evidence>
<dbReference type="InterPro" id="IPR023091">
    <property type="entry name" value="MetalPrtase_cat_dom_sf_prd"/>
</dbReference>
<keyword evidence="7" id="KW-0698">rRNA processing</keyword>
<dbReference type="PANTHER" id="PTHR46986:SF1">
    <property type="entry name" value="ENDORIBONUCLEASE YBEY, CHLOROPLASTIC"/>
    <property type="match status" value="1"/>
</dbReference>
<keyword evidence="6 7" id="KW-0862">Zinc</keyword>
<evidence type="ECO:0000256" key="1">
    <source>
        <dbReference type="ARBA" id="ARBA00010875"/>
    </source>
</evidence>
<dbReference type="Pfam" id="PF02130">
    <property type="entry name" value="YbeY"/>
    <property type="match status" value="1"/>
</dbReference>
<comment type="similarity">
    <text evidence="1 7">Belongs to the endoribonuclease YbeY family.</text>
</comment>
<gene>
    <name evidence="7 8" type="primary">ybeY</name>
    <name evidence="8" type="ORF">ABVV53_07160</name>
</gene>
<dbReference type="InterPro" id="IPR020549">
    <property type="entry name" value="YbeY_CS"/>
</dbReference>
<evidence type="ECO:0000256" key="7">
    <source>
        <dbReference type="HAMAP-Rule" id="MF_00009"/>
    </source>
</evidence>
<dbReference type="RefSeq" id="WP_353983708.1">
    <property type="nucleotide sequence ID" value="NZ_JBEWLY010000013.1"/>
</dbReference>
<comment type="caution">
    <text evidence="8">The sequence shown here is derived from an EMBL/GenBank/DDBJ whole genome shotgun (WGS) entry which is preliminary data.</text>
</comment>
<comment type="function">
    <text evidence="7">Single strand-specific metallo-endoribonuclease involved in late-stage 70S ribosome quality control and in maturation of the 3' terminus of the 16S rRNA.</text>
</comment>
<dbReference type="Gene3D" id="3.40.390.30">
    <property type="entry name" value="Metalloproteases ('zincins'), catalytic domain"/>
    <property type="match status" value="1"/>
</dbReference>
<keyword evidence="4 7" id="KW-0255">Endonuclease</keyword>
<dbReference type="EC" id="3.1.-.-" evidence="7"/>
<comment type="subcellular location">
    <subcellularLocation>
        <location evidence="7">Cytoplasm</location>
    </subcellularLocation>
</comment>
<evidence type="ECO:0000256" key="3">
    <source>
        <dbReference type="ARBA" id="ARBA00022723"/>
    </source>
</evidence>